<evidence type="ECO:0000259" key="2">
    <source>
        <dbReference type="PROSITE" id="PS51838"/>
    </source>
</evidence>
<evidence type="ECO:0000313" key="3">
    <source>
        <dbReference type="EMBL" id="CAB3365682.1"/>
    </source>
</evidence>
<dbReference type="GO" id="GO:0032021">
    <property type="term" value="C:NELF complex"/>
    <property type="evidence" value="ECO:0007669"/>
    <property type="project" value="TreeGrafter"/>
</dbReference>
<dbReference type="AlphaFoldDB" id="A0A8S1CA57"/>
<dbReference type="Pfam" id="PF23553">
    <property type="entry name" value="NELF-A_N"/>
    <property type="match status" value="1"/>
</dbReference>
<keyword evidence="4" id="KW-1185">Reference proteome</keyword>
<dbReference type="Proteomes" id="UP000494165">
    <property type="component" value="Unassembled WGS sequence"/>
</dbReference>
<evidence type="ECO:0000313" key="4">
    <source>
        <dbReference type="Proteomes" id="UP000494165"/>
    </source>
</evidence>
<protein>
    <recommendedName>
        <fullName evidence="2">HDAg domain-containing protein</fullName>
    </recommendedName>
</protein>
<feature type="domain" description="HDAg" evidence="2">
    <location>
        <begin position="101"/>
        <end position="252"/>
    </location>
</feature>
<dbReference type="EMBL" id="CADEPI010000022">
    <property type="protein sequence ID" value="CAB3365682.1"/>
    <property type="molecule type" value="Genomic_DNA"/>
</dbReference>
<name>A0A8S1CA57_9INSE</name>
<sequence length="575" mass="61507">MTIKTARVKKCEMANVRDSDTSLWLHNKLGTSNDSWTGGSICSQLNTEVLRNIKYCFPELQTQVKLKLLLSFFHIPRKNIPSLCPELDEILDCALTDPEQWVSMLAELMKSFPSSGSLNTEITEVEDNRRIFMDLITDLQGLVKKQTDTGMLPLECHYLNKNVLHNYIGNLPPLTKHFQQRHAASNVKKTTAVTIPLRSRGMPRKLTDTTPLKGIPSRMPTSGFRTPGTATASRPGIVRPPAGRKDGGIKFLEITEQPLGFVAAKKRKRQQELEEANKKVAAAEAEKAASATPDYAAGLVPSNPATPAPITAPATPAPAAAATPVPSTPVAPATALPPAESLVLTSPATPKAAGNFVISTPVSVLSRQALVLTPAAPSTPVSTKTAVARVTTTVAVTPTTHVIQPPPPPPPPPAATATATATAAAAAAAAASTVVTVKPTPVATKVVTAPVTAVTIPAKKGLSLTREQMLEAQSMFKTANKITRAEKALILGFMAGSRDNPCPHLGSIITIKLSENQEEVLQNDTYVTMVAETHFQMNYNTGEWKRMKKYRKLDEIPNTQIVVTQPPTASAQVPV</sequence>
<feature type="region of interest" description="Disordered" evidence="1">
    <location>
        <begin position="202"/>
        <end position="245"/>
    </location>
</feature>
<dbReference type="PROSITE" id="PS51838">
    <property type="entry name" value="HDAG"/>
    <property type="match status" value="1"/>
</dbReference>
<feature type="region of interest" description="Disordered" evidence="1">
    <location>
        <begin position="307"/>
        <end position="334"/>
    </location>
</feature>
<evidence type="ECO:0000256" key="1">
    <source>
        <dbReference type="SAM" id="MobiDB-lite"/>
    </source>
</evidence>
<comment type="caution">
    <text evidence="3">The sequence shown here is derived from an EMBL/GenBank/DDBJ whole genome shotgun (WGS) entry which is preliminary data.</text>
</comment>
<reference evidence="3 4" key="1">
    <citation type="submission" date="2020-04" db="EMBL/GenBank/DDBJ databases">
        <authorList>
            <person name="Alioto T."/>
            <person name="Alioto T."/>
            <person name="Gomez Garrido J."/>
        </authorList>
    </citation>
    <scope>NUCLEOTIDE SEQUENCE [LARGE SCALE GENOMIC DNA]</scope>
</reference>
<dbReference type="InterPro" id="IPR052828">
    <property type="entry name" value="NELF-A_domain"/>
</dbReference>
<accession>A0A8S1CA57</accession>
<feature type="compositionally biased region" description="Pro residues" evidence="1">
    <location>
        <begin position="404"/>
        <end position="414"/>
    </location>
</feature>
<proteinExistence type="predicted"/>
<dbReference type="InterPro" id="IPR056557">
    <property type="entry name" value="NELF-A_N"/>
</dbReference>
<dbReference type="GO" id="GO:0034244">
    <property type="term" value="P:negative regulation of transcription elongation by RNA polymerase II"/>
    <property type="evidence" value="ECO:0007669"/>
    <property type="project" value="TreeGrafter"/>
</dbReference>
<gene>
    <name evidence="3" type="ORF">CLODIP_2_CD06558</name>
</gene>
<dbReference type="PANTHER" id="PTHR13328:SF4">
    <property type="entry name" value="NEGATIVE ELONGATION FACTOR A"/>
    <property type="match status" value="1"/>
</dbReference>
<dbReference type="PANTHER" id="PTHR13328">
    <property type="entry name" value="NEGATIVE ELONGATION FACTOR A NELF-A"/>
    <property type="match status" value="1"/>
</dbReference>
<dbReference type="OrthoDB" id="2135488at2759"/>
<organism evidence="3 4">
    <name type="scientific">Cloeon dipterum</name>
    <dbReference type="NCBI Taxonomy" id="197152"/>
    <lineage>
        <taxon>Eukaryota</taxon>
        <taxon>Metazoa</taxon>
        <taxon>Ecdysozoa</taxon>
        <taxon>Arthropoda</taxon>
        <taxon>Hexapoda</taxon>
        <taxon>Insecta</taxon>
        <taxon>Pterygota</taxon>
        <taxon>Palaeoptera</taxon>
        <taxon>Ephemeroptera</taxon>
        <taxon>Pisciforma</taxon>
        <taxon>Baetidae</taxon>
        <taxon>Cloeon</taxon>
    </lineage>
</organism>
<dbReference type="InterPro" id="IPR037517">
    <property type="entry name" value="HDAG_dom"/>
</dbReference>
<feature type="region of interest" description="Disordered" evidence="1">
    <location>
        <begin position="399"/>
        <end position="419"/>
    </location>
</feature>
<feature type="compositionally biased region" description="Polar residues" evidence="1">
    <location>
        <begin position="219"/>
        <end position="232"/>
    </location>
</feature>